<comment type="subcellular location">
    <subcellularLocation>
        <location evidence="2">Periplasm</location>
    </subcellularLocation>
</comment>
<evidence type="ECO:0000256" key="4">
    <source>
        <dbReference type="ARBA" id="ARBA00007974"/>
    </source>
</evidence>
<dbReference type="Proteomes" id="UP000275199">
    <property type="component" value="Unassembled WGS sequence"/>
</dbReference>
<keyword evidence="7" id="KW-1005">Bacterial flagellum biogenesis</keyword>
<dbReference type="Pfam" id="PF10135">
    <property type="entry name" value="Rod-binding"/>
    <property type="match status" value="1"/>
</dbReference>
<evidence type="ECO:0000259" key="13">
    <source>
        <dbReference type="SMART" id="SM00047"/>
    </source>
</evidence>
<evidence type="ECO:0000256" key="9">
    <source>
        <dbReference type="ARBA" id="ARBA00023295"/>
    </source>
</evidence>
<dbReference type="Gene3D" id="1.10.530.10">
    <property type="match status" value="1"/>
</dbReference>
<dbReference type="NCBIfam" id="TIGR02541">
    <property type="entry name" value="flagell_FlgJ"/>
    <property type="match status" value="1"/>
</dbReference>
<feature type="domain" description="Mannosyl-glycoprotein endo-beta-N-acetylglucosamidase-like" evidence="13">
    <location>
        <begin position="191"/>
        <end position="361"/>
    </location>
</feature>
<evidence type="ECO:0000256" key="11">
    <source>
        <dbReference type="ARBA" id="ARBA00030835"/>
    </source>
</evidence>
<comment type="function">
    <text evidence="1">Flagellum-specific muramidase which hydrolyzes the peptidoglycan layer to assemble the rod structure in the periplasmic space.</text>
</comment>
<organism evidence="14 15">
    <name type="scientific">Pseudomonas neustonica</name>
    <dbReference type="NCBI Taxonomy" id="2487346"/>
    <lineage>
        <taxon>Bacteria</taxon>
        <taxon>Pseudomonadati</taxon>
        <taxon>Pseudomonadota</taxon>
        <taxon>Gammaproteobacteria</taxon>
        <taxon>Pseudomonadales</taxon>
        <taxon>Pseudomonadaceae</taxon>
        <taxon>Pseudomonas</taxon>
    </lineage>
</organism>
<dbReference type="Pfam" id="PF01832">
    <property type="entry name" value="Glucosaminidase"/>
    <property type="match status" value="1"/>
</dbReference>
<keyword evidence="8 14" id="KW-0378">Hydrolase</keyword>
<evidence type="ECO:0000313" key="14">
    <source>
        <dbReference type="EMBL" id="ROZ84335.1"/>
    </source>
</evidence>
<dbReference type="InterPro" id="IPR019301">
    <property type="entry name" value="Flagellar_prot_FlgJ_N"/>
</dbReference>
<dbReference type="PANTHER" id="PTHR33308">
    <property type="entry name" value="PEPTIDOGLYCAN HYDROLASE FLGJ"/>
    <property type="match status" value="1"/>
</dbReference>
<protein>
    <recommendedName>
        <fullName evidence="5">Peptidoglycan hydrolase FlgJ</fullName>
    </recommendedName>
    <alternativeName>
        <fullName evidence="11">Muramidase FlgJ</fullName>
    </alternativeName>
</protein>
<dbReference type="RefSeq" id="WP_123889694.1">
    <property type="nucleotide sequence ID" value="NZ_RKKU01000012.1"/>
</dbReference>
<comment type="similarity">
    <text evidence="3">In the N-terminal section; belongs to the FlgJ family.</text>
</comment>
<dbReference type="InterPro" id="IPR002901">
    <property type="entry name" value="MGlyc_endo_b_GlcNAc-like_dom"/>
</dbReference>
<keyword evidence="9" id="KW-0326">Glycosidase</keyword>
<evidence type="ECO:0000256" key="2">
    <source>
        <dbReference type="ARBA" id="ARBA00004418"/>
    </source>
</evidence>
<sequence length="371" mass="40170">MSINNSSLNYTDLNSVSQLKSGPKANSPENIRKVAEQFESLFVNMMVKSMRDANAVFAEGNPLNTPQTRHYQDMYDNQLSIHLAESKGLGMTDTLMRQLSPQGSTTAASANAGKQAVEGLDQSALLARRRLAISSNYSDWAQRHAQQSAIGAPDSSESKDSSSVVQNWQPLRALQAAARNAESPSSAQMVNSDSAARTRFANADEFVETMLPMAEKAAARLGVDPHYLVAQAALETGWGKSVIKGSDGASSHNLFGIKSHGGWQGDSAQVMTTEFRNGVAGKERAAFRSYDSWEQSFEDYVSFLETNGRYQQALGSTANPDSFFRELQQAGYATDPQYASKVSQIARKLISESDTRVANNTAAPDSAEGRA</sequence>
<dbReference type="InterPro" id="IPR013377">
    <property type="entry name" value="FlgJ"/>
</dbReference>
<dbReference type="SUPFAM" id="SSF53955">
    <property type="entry name" value="Lysozyme-like"/>
    <property type="match status" value="1"/>
</dbReference>
<evidence type="ECO:0000256" key="10">
    <source>
        <dbReference type="ARBA" id="ARBA00023316"/>
    </source>
</evidence>
<evidence type="ECO:0000256" key="1">
    <source>
        <dbReference type="ARBA" id="ARBA00002954"/>
    </source>
</evidence>
<dbReference type="InterPro" id="IPR023346">
    <property type="entry name" value="Lysozyme-like_dom_sf"/>
</dbReference>
<evidence type="ECO:0000256" key="5">
    <source>
        <dbReference type="ARBA" id="ARBA00013433"/>
    </source>
</evidence>
<dbReference type="Gene3D" id="2.10.70.40">
    <property type="entry name" value="peptidoglycan hydrolase"/>
    <property type="match status" value="1"/>
</dbReference>
<keyword evidence="10" id="KW-0961">Cell wall biogenesis/degradation</keyword>
<evidence type="ECO:0000256" key="7">
    <source>
        <dbReference type="ARBA" id="ARBA00022795"/>
    </source>
</evidence>
<dbReference type="PANTHER" id="PTHR33308:SF9">
    <property type="entry name" value="PEPTIDOGLYCAN HYDROLASE FLGJ"/>
    <property type="match status" value="1"/>
</dbReference>
<proteinExistence type="inferred from homology"/>
<accession>A0ABX9XK49</accession>
<evidence type="ECO:0000313" key="15">
    <source>
        <dbReference type="Proteomes" id="UP000275199"/>
    </source>
</evidence>
<dbReference type="InterPro" id="IPR051056">
    <property type="entry name" value="Glycosyl_Hydrolase_73"/>
</dbReference>
<dbReference type="SMART" id="SM00047">
    <property type="entry name" value="LYZ2"/>
    <property type="match status" value="1"/>
</dbReference>
<dbReference type="EMBL" id="RKKU01000012">
    <property type="protein sequence ID" value="ROZ84335.1"/>
    <property type="molecule type" value="Genomic_DNA"/>
</dbReference>
<evidence type="ECO:0000256" key="12">
    <source>
        <dbReference type="SAM" id="MobiDB-lite"/>
    </source>
</evidence>
<keyword evidence="6" id="KW-0574">Periplasm</keyword>
<reference evidence="14 15" key="1">
    <citation type="submission" date="2018-11" db="EMBL/GenBank/DDBJ databases">
        <authorList>
            <person name="Jang G.I."/>
            <person name="Hwang C.Y."/>
        </authorList>
    </citation>
    <scope>NUCLEOTIDE SEQUENCE [LARGE SCALE GENOMIC DNA]</scope>
    <source>
        <strain evidence="14 15">SSM26</strain>
    </source>
</reference>
<keyword evidence="15" id="KW-1185">Reference proteome</keyword>
<evidence type="ECO:0000256" key="6">
    <source>
        <dbReference type="ARBA" id="ARBA00022764"/>
    </source>
</evidence>
<evidence type="ECO:0000256" key="3">
    <source>
        <dbReference type="ARBA" id="ARBA00006880"/>
    </source>
</evidence>
<feature type="region of interest" description="Disordered" evidence="12">
    <location>
        <begin position="145"/>
        <end position="165"/>
    </location>
</feature>
<keyword evidence="14" id="KW-0969">Cilium</keyword>
<keyword evidence="14" id="KW-0966">Cell projection</keyword>
<gene>
    <name evidence="14" type="primary">flgJ</name>
    <name evidence="14" type="ORF">EF096_11080</name>
</gene>
<keyword evidence="14" id="KW-0282">Flagellum</keyword>
<name>A0ABX9XK49_9PSED</name>
<dbReference type="GO" id="GO:0016787">
    <property type="term" value="F:hydrolase activity"/>
    <property type="evidence" value="ECO:0007669"/>
    <property type="project" value="UniProtKB-KW"/>
</dbReference>
<evidence type="ECO:0000256" key="8">
    <source>
        <dbReference type="ARBA" id="ARBA00022801"/>
    </source>
</evidence>
<comment type="caution">
    <text evidence="14">The sequence shown here is derived from an EMBL/GenBank/DDBJ whole genome shotgun (WGS) entry which is preliminary data.</text>
</comment>
<comment type="similarity">
    <text evidence="4">In the C-terminal section; belongs to the glycosyl hydrolase 73 family.</text>
</comment>